<feature type="domain" description="Prepilin type IV endopeptidase peptidase" evidence="3">
    <location>
        <begin position="48"/>
        <end position="159"/>
    </location>
</feature>
<name>A0ABN3UGA8_9ACTN</name>
<gene>
    <name evidence="4" type="ORF">GCM10010439_49630</name>
</gene>
<dbReference type="EMBL" id="BAAATZ010000021">
    <property type="protein sequence ID" value="GAA2732271.1"/>
    <property type="molecule type" value="Genomic_DNA"/>
</dbReference>
<dbReference type="Pfam" id="PF01478">
    <property type="entry name" value="Peptidase_A24"/>
    <property type="match status" value="1"/>
</dbReference>
<keyword evidence="2" id="KW-1133">Transmembrane helix</keyword>
<accession>A0ABN3UGA8</accession>
<feature type="transmembrane region" description="Helical" evidence="2">
    <location>
        <begin position="44"/>
        <end position="63"/>
    </location>
</feature>
<dbReference type="PANTHER" id="PTHR30487:SF0">
    <property type="entry name" value="PREPILIN LEADER PEPTIDASE_N-METHYLTRANSFERASE-RELATED"/>
    <property type="match status" value="1"/>
</dbReference>
<dbReference type="PANTHER" id="PTHR30487">
    <property type="entry name" value="TYPE 4 PREPILIN-LIKE PROTEINS LEADER PEPTIDE-PROCESSING ENZYME"/>
    <property type="match status" value="1"/>
</dbReference>
<feature type="transmembrane region" description="Helical" evidence="2">
    <location>
        <begin position="138"/>
        <end position="165"/>
    </location>
</feature>
<keyword evidence="2" id="KW-0472">Membrane</keyword>
<comment type="similarity">
    <text evidence="1">Belongs to the peptidase A24 family.</text>
</comment>
<evidence type="ECO:0000259" key="3">
    <source>
        <dbReference type="Pfam" id="PF01478"/>
    </source>
</evidence>
<evidence type="ECO:0000256" key="2">
    <source>
        <dbReference type="SAM" id="Phobius"/>
    </source>
</evidence>
<feature type="transmembrane region" description="Helical" evidence="2">
    <location>
        <begin position="172"/>
        <end position="191"/>
    </location>
</feature>
<protein>
    <recommendedName>
        <fullName evidence="3">Prepilin type IV endopeptidase peptidase domain-containing protein</fullName>
    </recommendedName>
</protein>
<dbReference type="Proteomes" id="UP001501842">
    <property type="component" value="Unassembled WGS sequence"/>
</dbReference>
<dbReference type="InterPro" id="IPR000045">
    <property type="entry name" value="Prepilin_IV_endopep_pep"/>
</dbReference>
<feature type="transmembrane region" description="Helical" evidence="2">
    <location>
        <begin position="69"/>
        <end position="87"/>
    </location>
</feature>
<comment type="caution">
    <text evidence="4">The sequence shown here is derived from an EMBL/GenBank/DDBJ whole genome shotgun (WGS) entry which is preliminary data.</text>
</comment>
<feature type="transmembrane region" description="Helical" evidence="2">
    <location>
        <begin position="99"/>
        <end position="118"/>
    </location>
</feature>
<dbReference type="RefSeq" id="WP_344453224.1">
    <property type="nucleotide sequence ID" value="NZ_BAAATZ010000021.1"/>
</dbReference>
<evidence type="ECO:0000313" key="5">
    <source>
        <dbReference type="Proteomes" id="UP001501842"/>
    </source>
</evidence>
<organism evidence="4 5">
    <name type="scientific">Actinocorallia aurantiaca</name>
    <dbReference type="NCBI Taxonomy" id="46204"/>
    <lineage>
        <taxon>Bacteria</taxon>
        <taxon>Bacillati</taxon>
        <taxon>Actinomycetota</taxon>
        <taxon>Actinomycetes</taxon>
        <taxon>Streptosporangiales</taxon>
        <taxon>Thermomonosporaceae</taxon>
        <taxon>Actinocorallia</taxon>
    </lineage>
</organism>
<evidence type="ECO:0000256" key="1">
    <source>
        <dbReference type="ARBA" id="ARBA00005801"/>
    </source>
</evidence>
<dbReference type="InterPro" id="IPR050882">
    <property type="entry name" value="Prepilin_peptidase/N-MTase"/>
</dbReference>
<feature type="transmembrane region" description="Helical" evidence="2">
    <location>
        <begin position="20"/>
        <end position="37"/>
    </location>
</feature>
<evidence type="ECO:0000313" key="4">
    <source>
        <dbReference type="EMBL" id="GAA2732271.1"/>
    </source>
</evidence>
<keyword evidence="2" id="KW-0812">Transmembrane</keyword>
<keyword evidence="5" id="KW-1185">Reference proteome</keyword>
<proteinExistence type="inferred from homology"/>
<sequence length="193" mass="19908">MTQTSPRDPWFDPVRRRPAPVALVTAAVLALLAWRLGPRPDLAAFAVLGLAGTLLAFIDAELLRLPDPLTLPLPPALAVLLGAAALLGPDDGAPGTFRGALYGMGALLLVYGLLWFAAPSQIGLGDVKLAPSLGLVLGWLGLEAFVTGIVAIHVLGGLWGAALLVTRRAGRGSSFPFGPFMLAGTLIAVLLHG</sequence>
<reference evidence="4 5" key="1">
    <citation type="journal article" date="2019" name="Int. J. Syst. Evol. Microbiol.">
        <title>The Global Catalogue of Microorganisms (GCM) 10K type strain sequencing project: providing services to taxonomists for standard genome sequencing and annotation.</title>
        <authorList>
            <consortium name="The Broad Institute Genomics Platform"/>
            <consortium name="The Broad Institute Genome Sequencing Center for Infectious Disease"/>
            <person name="Wu L."/>
            <person name="Ma J."/>
        </authorList>
    </citation>
    <scope>NUCLEOTIDE SEQUENCE [LARGE SCALE GENOMIC DNA]</scope>
    <source>
        <strain evidence="4 5">JCM 8201</strain>
    </source>
</reference>